<evidence type="ECO:0000313" key="1">
    <source>
        <dbReference type="EMBL" id="GBL83570.1"/>
    </source>
</evidence>
<sequence length="92" mass="10734">MFQSEIFGTWEGRSKTYEISKKGLEVVEFQRTQNPKLHPPIPIWDLDARVAAKQWNCLHWDLDLASRLEMKLEIPRVGEEEKGEGILRLRSG</sequence>
<dbReference type="EMBL" id="BGPR01000033">
    <property type="protein sequence ID" value="GBL83570.1"/>
    <property type="molecule type" value="Genomic_DNA"/>
</dbReference>
<protein>
    <submittedName>
        <fullName evidence="1">Uncharacterized protein</fullName>
    </submittedName>
</protein>
<comment type="caution">
    <text evidence="1">The sequence shown here is derived from an EMBL/GenBank/DDBJ whole genome shotgun (WGS) entry which is preliminary data.</text>
</comment>
<evidence type="ECO:0000313" key="2">
    <source>
        <dbReference type="Proteomes" id="UP000499080"/>
    </source>
</evidence>
<dbReference type="Proteomes" id="UP000499080">
    <property type="component" value="Unassembled WGS sequence"/>
</dbReference>
<accession>A0A4Y2AUQ7</accession>
<reference evidence="1 2" key="1">
    <citation type="journal article" date="2019" name="Sci. Rep.">
        <title>Orb-weaving spider Araneus ventricosus genome elucidates the spidroin gene catalogue.</title>
        <authorList>
            <person name="Kono N."/>
            <person name="Nakamura H."/>
            <person name="Ohtoshi R."/>
            <person name="Moran D.A.P."/>
            <person name="Shinohara A."/>
            <person name="Yoshida Y."/>
            <person name="Fujiwara M."/>
            <person name="Mori M."/>
            <person name="Tomita M."/>
            <person name="Arakawa K."/>
        </authorList>
    </citation>
    <scope>NUCLEOTIDE SEQUENCE [LARGE SCALE GENOMIC DNA]</scope>
</reference>
<proteinExistence type="predicted"/>
<gene>
    <name evidence="1" type="ORF">AVEN_196404_1</name>
</gene>
<organism evidence="1 2">
    <name type="scientific">Araneus ventricosus</name>
    <name type="common">Orbweaver spider</name>
    <name type="synonym">Epeira ventricosa</name>
    <dbReference type="NCBI Taxonomy" id="182803"/>
    <lineage>
        <taxon>Eukaryota</taxon>
        <taxon>Metazoa</taxon>
        <taxon>Ecdysozoa</taxon>
        <taxon>Arthropoda</taxon>
        <taxon>Chelicerata</taxon>
        <taxon>Arachnida</taxon>
        <taxon>Araneae</taxon>
        <taxon>Araneomorphae</taxon>
        <taxon>Entelegynae</taxon>
        <taxon>Araneoidea</taxon>
        <taxon>Araneidae</taxon>
        <taxon>Araneus</taxon>
    </lineage>
</organism>
<name>A0A4Y2AUQ7_ARAVE</name>
<dbReference type="AlphaFoldDB" id="A0A4Y2AUQ7"/>
<keyword evidence="2" id="KW-1185">Reference proteome</keyword>